<reference evidence="2 3" key="1">
    <citation type="submission" date="2020-04" db="EMBL/GenBank/DDBJ databases">
        <authorList>
            <person name="Liu S."/>
        </authorList>
    </citation>
    <scope>NUCLEOTIDE SEQUENCE [LARGE SCALE GENOMIC DNA]</scope>
    <source>
        <strain evidence="2 3">CGMCC 1.15091</strain>
    </source>
</reference>
<organism evidence="2 3">
    <name type="scientific">Arthrobacter deserti</name>
    <dbReference type="NCBI Taxonomy" id="1742687"/>
    <lineage>
        <taxon>Bacteria</taxon>
        <taxon>Bacillati</taxon>
        <taxon>Actinomycetota</taxon>
        <taxon>Actinomycetes</taxon>
        <taxon>Micrococcales</taxon>
        <taxon>Micrococcaceae</taxon>
        <taxon>Arthrobacter</taxon>
    </lineage>
</organism>
<name>A0ABX1JT92_9MICC</name>
<feature type="transmembrane region" description="Helical" evidence="1">
    <location>
        <begin position="71"/>
        <end position="89"/>
    </location>
</feature>
<protein>
    <submittedName>
        <fullName evidence="2">Uncharacterized protein</fullName>
    </submittedName>
</protein>
<evidence type="ECO:0000313" key="3">
    <source>
        <dbReference type="Proteomes" id="UP000523795"/>
    </source>
</evidence>
<keyword evidence="1" id="KW-0812">Transmembrane</keyword>
<feature type="transmembrane region" description="Helical" evidence="1">
    <location>
        <begin position="39"/>
        <end position="59"/>
    </location>
</feature>
<feature type="transmembrane region" description="Helical" evidence="1">
    <location>
        <begin position="127"/>
        <end position="149"/>
    </location>
</feature>
<dbReference type="EMBL" id="JAAZSR010000586">
    <property type="protein sequence ID" value="NKX52540.1"/>
    <property type="molecule type" value="Genomic_DNA"/>
</dbReference>
<proteinExistence type="predicted"/>
<keyword evidence="1" id="KW-1133">Transmembrane helix</keyword>
<evidence type="ECO:0000313" key="2">
    <source>
        <dbReference type="EMBL" id="NKX52540.1"/>
    </source>
</evidence>
<keyword evidence="1" id="KW-0472">Membrane</keyword>
<comment type="caution">
    <text evidence="2">The sequence shown here is derived from an EMBL/GenBank/DDBJ whole genome shotgun (WGS) entry which is preliminary data.</text>
</comment>
<keyword evidence="3" id="KW-1185">Reference proteome</keyword>
<evidence type="ECO:0000256" key="1">
    <source>
        <dbReference type="SAM" id="Phobius"/>
    </source>
</evidence>
<feature type="transmembrane region" description="Helical" evidence="1">
    <location>
        <begin position="95"/>
        <end position="115"/>
    </location>
</feature>
<gene>
    <name evidence="2" type="ORF">HER39_18580</name>
</gene>
<feature type="transmembrane region" description="Helical" evidence="1">
    <location>
        <begin position="12"/>
        <end position="33"/>
    </location>
</feature>
<dbReference type="Proteomes" id="UP000523795">
    <property type="component" value="Unassembled WGS sequence"/>
</dbReference>
<accession>A0ABX1JT92</accession>
<feature type="non-terminal residue" evidence="2">
    <location>
        <position position="152"/>
    </location>
</feature>
<sequence length="152" mass="15485">MTSPPDPQAAAFWAPTLFRAVVAAGFGILSIFWQEPAQGPASLAAGVFLLLSGASVALLARRPEAARQRRLLAVAAAALAAAGALLPFFPGSRAFAGLAAAGLVLSGAMELLLWWRSRAQRTEAAVAAKDWLITGGVSAGFGAALPFFAPLG</sequence>